<protein>
    <submittedName>
        <fullName evidence="3">DUF1624 domain-containing protein</fullName>
    </submittedName>
</protein>
<dbReference type="Proteomes" id="UP000280066">
    <property type="component" value="Unassembled WGS sequence"/>
</dbReference>
<dbReference type="AlphaFoldDB" id="A0A3R9UNI9"/>
<evidence type="ECO:0000313" key="3">
    <source>
        <dbReference type="EMBL" id="RSK36239.1"/>
    </source>
</evidence>
<feature type="transmembrane region" description="Helical" evidence="1">
    <location>
        <begin position="248"/>
        <end position="267"/>
    </location>
</feature>
<dbReference type="RefSeq" id="WP_125427352.1">
    <property type="nucleotide sequence ID" value="NZ_RWIS01000002.1"/>
</dbReference>
<keyword evidence="1" id="KW-1133">Transmembrane helix</keyword>
<feature type="domain" description="Heparan-alpha-glucosaminide N-acetyltransferase catalytic" evidence="2">
    <location>
        <begin position="25"/>
        <end position="239"/>
    </location>
</feature>
<dbReference type="PANTHER" id="PTHR31061:SF24">
    <property type="entry name" value="LD22376P"/>
    <property type="match status" value="1"/>
</dbReference>
<feature type="transmembrane region" description="Helical" evidence="1">
    <location>
        <begin position="69"/>
        <end position="86"/>
    </location>
</feature>
<comment type="caution">
    <text evidence="3">The sequence shown here is derived from an EMBL/GenBank/DDBJ whole genome shotgun (WGS) entry which is preliminary data.</text>
</comment>
<dbReference type="Pfam" id="PF07786">
    <property type="entry name" value="HGSNAT_cat"/>
    <property type="match status" value="1"/>
</dbReference>
<feature type="transmembrane region" description="Helical" evidence="1">
    <location>
        <begin position="107"/>
        <end position="123"/>
    </location>
</feature>
<dbReference type="InterPro" id="IPR012429">
    <property type="entry name" value="HGSNAT_cat"/>
</dbReference>
<organism evidence="3 4">
    <name type="scientific">Hymenobacter metallilatus</name>
    <dbReference type="NCBI Taxonomy" id="2493666"/>
    <lineage>
        <taxon>Bacteria</taxon>
        <taxon>Pseudomonadati</taxon>
        <taxon>Bacteroidota</taxon>
        <taxon>Cytophagia</taxon>
        <taxon>Cytophagales</taxon>
        <taxon>Hymenobacteraceae</taxon>
        <taxon>Hymenobacter</taxon>
    </lineage>
</organism>
<reference evidence="3 4" key="1">
    <citation type="submission" date="2018-12" db="EMBL/GenBank/DDBJ databases">
        <authorList>
            <person name="Feng G."/>
            <person name="Zhu H."/>
        </authorList>
    </citation>
    <scope>NUCLEOTIDE SEQUENCE [LARGE SCALE GENOMIC DNA]</scope>
    <source>
        <strain evidence="3 4">9PBR-2</strain>
    </source>
</reference>
<feature type="transmembrane region" description="Helical" evidence="1">
    <location>
        <begin position="215"/>
        <end position="236"/>
    </location>
</feature>
<dbReference type="PANTHER" id="PTHR31061">
    <property type="entry name" value="LD22376P"/>
    <property type="match status" value="1"/>
</dbReference>
<dbReference type="EMBL" id="RWIS01000002">
    <property type="protein sequence ID" value="RSK36239.1"/>
    <property type="molecule type" value="Genomic_DNA"/>
</dbReference>
<proteinExistence type="predicted"/>
<feature type="transmembrane region" description="Helical" evidence="1">
    <location>
        <begin position="156"/>
        <end position="174"/>
    </location>
</feature>
<keyword evidence="1" id="KW-0472">Membrane</keyword>
<gene>
    <name evidence="3" type="ORF">EI290_04970</name>
</gene>
<feature type="transmembrane region" description="Helical" evidence="1">
    <location>
        <begin position="279"/>
        <end position="298"/>
    </location>
</feature>
<feature type="transmembrane region" description="Helical" evidence="1">
    <location>
        <begin position="310"/>
        <end position="331"/>
    </location>
</feature>
<dbReference type="OrthoDB" id="9788724at2"/>
<feature type="transmembrane region" description="Helical" evidence="1">
    <location>
        <begin position="364"/>
        <end position="384"/>
    </location>
</feature>
<keyword evidence="1" id="KW-0812">Transmembrane</keyword>
<name>A0A3R9UNI9_9BACT</name>
<sequence>MQTTTQAAEADTHTTPLAEASQPGRLQSLDVFRGLTVMAMILVNNPGDWGHIYAPLEHAHWHGCTPTDLIFPFFLFIVGVSITYALDGARQQPATHNRTLLRVLKRAAILFGLGLFSALFPKFDFSTVRIPGVLARIAVVFLVCGILFLKTNRRQQLGLLAFILIFYNVLLQLVPVPGYGPANLEAGTNLGAWLDRTVLGEAHLWKQSRTWDPEGLLSTLPALGTGLLGLLAGQWLRRREVEPATRVAWLFVAGGGCVLLGMVWNGWFPINKALWTSSYVLYTGGLALATLAGLYWLVDVQQYRRWTLPALVYGVNAITVFFLSGLIPRLLNMVKVTGANGQETGLRTWLYDTLFVPYFSPLNASLAGALVCVFIWFVVLWLMYRRNIIIKV</sequence>
<keyword evidence="4" id="KW-1185">Reference proteome</keyword>
<evidence type="ECO:0000259" key="2">
    <source>
        <dbReference type="Pfam" id="PF07786"/>
    </source>
</evidence>
<feature type="transmembrane region" description="Helical" evidence="1">
    <location>
        <begin position="129"/>
        <end position="149"/>
    </location>
</feature>
<evidence type="ECO:0000256" key="1">
    <source>
        <dbReference type="SAM" id="Phobius"/>
    </source>
</evidence>
<evidence type="ECO:0000313" key="4">
    <source>
        <dbReference type="Proteomes" id="UP000280066"/>
    </source>
</evidence>
<accession>A0A3R9UNI9</accession>